<dbReference type="EMBL" id="CADCXU010021602">
    <property type="protein sequence ID" value="CAB0009213.1"/>
    <property type="molecule type" value="Genomic_DNA"/>
</dbReference>
<accession>A0A6H5H1I1</accession>
<proteinExistence type="predicted"/>
<reference evidence="1 2" key="1">
    <citation type="submission" date="2020-02" db="EMBL/GenBank/DDBJ databases">
        <authorList>
            <person name="Ferguson B K."/>
        </authorList>
    </citation>
    <scope>NUCLEOTIDE SEQUENCE [LARGE SCALE GENOMIC DNA]</scope>
</reference>
<dbReference type="AlphaFoldDB" id="A0A6H5H1I1"/>
<protein>
    <submittedName>
        <fullName evidence="1">Uncharacterized protein</fullName>
    </submittedName>
</protein>
<evidence type="ECO:0000313" key="2">
    <source>
        <dbReference type="Proteomes" id="UP000479000"/>
    </source>
</evidence>
<gene>
    <name evidence="1" type="ORF">NTEN_LOCUS14378</name>
</gene>
<keyword evidence="2" id="KW-1185">Reference proteome</keyword>
<name>A0A6H5H1I1_9HEMI</name>
<dbReference type="Proteomes" id="UP000479000">
    <property type="component" value="Unassembled WGS sequence"/>
</dbReference>
<evidence type="ECO:0000313" key="1">
    <source>
        <dbReference type="EMBL" id="CAB0009213.1"/>
    </source>
</evidence>
<feature type="non-terminal residue" evidence="1">
    <location>
        <position position="1"/>
    </location>
</feature>
<sequence>VILEEGTLICINRLVRWHRERVPHYWLFGSFFLQVQLKIEIQQNIRKAVGHNFGVPEKLARKPRNYFKFSSGTSWKGSGKKRHNAYRFSKTTTLNMFQSITRKPREPGQQKTNDSWCRPAEVVKICVRRHVNSGKRMVSDTPPILLLGRRSCNRYRTTPSMGQNQINMNKVTGKHRISVNGSIGIVLESRIGTELKEKLSLIHIHSESLPKQFVKVRPITLFNWNPDNSQNVNRCRNGEELAITRVSREDKEE</sequence>
<organism evidence="1 2">
    <name type="scientific">Nesidiocoris tenuis</name>
    <dbReference type="NCBI Taxonomy" id="355587"/>
    <lineage>
        <taxon>Eukaryota</taxon>
        <taxon>Metazoa</taxon>
        <taxon>Ecdysozoa</taxon>
        <taxon>Arthropoda</taxon>
        <taxon>Hexapoda</taxon>
        <taxon>Insecta</taxon>
        <taxon>Pterygota</taxon>
        <taxon>Neoptera</taxon>
        <taxon>Paraneoptera</taxon>
        <taxon>Hemiptera</taxon>
        <taxon>Heteroptera</taxon>
        <taxon>Panheteroptera</taxon>
        <taxon>Cimicomorpha</taxon>
        <taxon>Miridae</taxon>
        <taxon>Dicyphina</taxon>
        <taxon>Nesidiocoris</taxon>
    </lineage>
</organism>